<keyword evidence="5" id="KW-0346">Stress response</keyword>
<dbReference type="PROSITE" id="PS00434">
    <property type="entry name" value="HSF_DOMAIN"/>
    <property type="match status" value="1"/>
</dbReference>
<proteinExistence type="inferred from homology"/>
<evidence type="ECO:0000256" key="8">
    <source>
        <dbReference type="ARBA" id="ARBA00023242"/>
    </source>
</evidence>
<protein>
    <recommendedName>
        <fullName evidence="11">HSF-type DNA-binding domain-containing protein</fullName>
    </recommendedName>
</protein>
<reference evidence="12" key="1">
    <citation type="journal article" date="2013" name="J. Plant Res.">
        <title>Effect of fungi and light on seed germination of three Opuntia species from semiarid lands of central Mexico.</title>
        <authorList>
            <person name="Delgado-Sanchez P."/>
            <person name="Jimenez-Bremont J.F."/>
            <person name="Guerrero-Gonzalez Mde L."/>
            <person name="Flores J."/>
        </authorList>
    </citation>
    <scope>NUCLEOTIDE SEQUENCE</scope>
    <source>
        <tissue evidence="12">Cladode</tissue>
    </source>
</reference>
<feature type="compositionally biased region" description="Low complexity" evidence="10">
    <location>
        <begin position="254"/>
        <end position="263"/>
    </location>
</feature>
<dbReference type="AlphaFoldDB" id="A0A7C9D5Q3"/>
<evidence type="ECO:0000256" key="10">
    <source>
        <dbReference type="SAM" id="MobiDB-lite"/>
    </source>
</evidence>
<evidence type="ECO:0000256" key="1">
    <source>
        <dbReference type="ARBA" id="ARBA00004123"/>
    </source>
</evidence>
<comment type="similarity">
    <text evidence="9">Belongs to the HSF family.</text>
</comment>
<dbReference type="PANTHER" id="PTHR10015">
    <property type="entry name" value="HEAT SHOCK TRANSCRIPTION FACTOR"/>
    <property type="match status" value="1"/>
</dbReference>
<feature type="compositionally biased region" description="Low complexity" evidence="10">
    <location>
        <begin position="144"/>
        <end position="163"/>
    </location>
</feature>
<feature type="compositionally biased region" description="Polar residues" evidence="10">
    <location>
        <begin position="181"/>
        <end position="192"/>
    </location>
</feature>
<name>A0A7C9D5Q3_OPUST</name>
<dbReference type="SUPFAM" id="SSF46785">
    <property type="entry name" value="Winged helix' DNA-binding domain"/>
    <property type="match status" value="1"/>
</dbReference>
<feature type="region of interest" description="Disordered" evidence="10">
    <location>
        <begin position="232"/>
        <end position="323"/>
    </location>
</feature>
<dbReference type="GO" id="GO:0000978">
    <property type="term" value="F:RNA polymerase II cis-regulatory region sequence-specific DNA binding"/>
    <property type="evidence" value="ECO:0007669"/>
    <property type="project" value="TreeGrafter"/>
</dbReference>
<keyword evidence="7" id="KW-0804">Transcription</keyword>
<feature type="region of interest" description="Disordered" evidence="10">
    <location>
        <begin position="131"/>
        <end position="198"/>
    </location>
</feature>
<evidence type="ECO:0000256" key="6">
    <source>
        <dbReference type="ARBA" id="ARBA00023125"/>
    </source>
</evidence>
<dbReference type="PRINTS" id="PR00056">
    <property type="entry name" value="HSFDOMAIN"/>
</dbReference>
<dbReference type="GO" id="GO:0006357">
    <property type="term" value="P:regulation of transcription by RNA polymerase II"/>
    <property type="evidence" value="ECO:0007669"/>
    <property type="project" value="TreeGrafter"/>
</dbReference>
<dbReference type="Gene3D" id="1.10.10.10">
    <property type="entry name" value="Winged helix-like DNA-binding domain superfamily/Winged helix DNA-binding domain"/>
    <property type="match status" value="1"/>
</dbReference>
<keyword evidence="6" id="KW-0238">DNA-binding</keyword>
<evidence type="ECO:0000256" key="5">
    <source>
        <dbReference type="ARBA" id="ARBA00023016"/>
    </source>
</evidence>
<accession>A0A7C9D5Q3</accession>
<dbReference type="PANTHER" id="PTHR10015:SF169">
    <property type="entry name" value="HEAT STRESS TRANSCRIPTION FACTOR B-2B"/>
    <property type="match status" value="1"/>
</dbReference>
<sequence>MTPLPVEQTGESTAPACGSGGGGGGSGTASGESQRTIPTPFLTKTYQLVDDPAVDELISWNEDGTSFIVWRPAEFARDLLPKYFKHNNFSSFVRQLNTYGFRKVVPDRWEFANDCFRRGEKALLRDIQRRKITPPVANPPTTPPMAVTLAAPPPTALRTASPANSGDEQVQSSNSSPSTSLKVQRTTSSSTAEIMEENERLRRENLTLSQELNQLRGLCNNILALMTNYASGQQESGGLPEGKPPLDLLPPPVAVVEGDAAGVSSGGASGSGGSRGGEKAEDEDEDQCPRLFGVSIGAKRPKRESEEASDPLHTPPEQQGSGG</sequence>
<reference evidence="12" key="2">
    <citation type="submission" date="2020-07" db="EMBL/GenBank/DDBJ databases">
        <authorList>
            <person name="Vera ALvarez R."/>
            <person name="Arias-Moreno D.M."/>
            <person name="Jimenez-Jacinto V."/>
            <person name="Jimenez-Bremont J.F."/>
            <person name="Swaminathan K."/>
            <person name="Moose S.P."/>
            <person name="Guerrero-Gonzalez M.L."/>
            <person name="Marino-Ramirez L."/>
            <person name="Landsman D."/>
            <person name="Rodriguez-Kessler M."/>
            <person name="Delgado-Sanchez P."/>
        </authorList>
    </citation>
    <scope>NUCLEOTIDE SEQUENCE</scope>
    <source>
        <tissue evidence="12">Cladode</tissue>
    </source>
</reference>
<feature type="compositionally biased region" description="Gly residues" evidence="10">
    <location>
        <begin position="264"/>
        <end position="275"/>
    </location>
</feature>
<dbReference type="EMBL" id="GISG01078390">
    <property type="protein sequence ID" value="MBA4631605.1"/>
    <property type="molecule type" value="Transcribed_RNA"/>
</dbReference>
<dbReference type="InterPro" id="IPR036390">
    <property type="entry name" value="WH_DNA-bd_sf"/>
</dbReference>
<evidence type="ECO:0000256" key="7">
    <source>
        <dbReference type="ARBA" id="ARBA00023163"/>
    </source>
</evidence>
<dbReference type="GO" id="GO:0003700">
    <property type="term" value="F:DNA-binding transcription factor activity"/>
    <property type="evidence" value="ECO:0007669"/>
    <property type="project" value="InterPro"/>
</dbReference>
<dbReference type="InterPro" id="IPR036388">
    <property type="entry name" value="WH-like_DNA-bd_sf"/>
</dbReference>
<dbReference type="SMART" id="SM00415">
    <property type="entry name" value="HSF"/>
    <property type="match status" value="1"/>
</dbReference>
<evidence type="ECO:0000313" key="12">
    <source>
        <dbReference type="EMBL" id="MBA4631605.1"/>
    </source>
</evidence>
<comment type="subunit">
    <text evidence="2">Homotrimer.</text>
</comment>
<feature type="domain" description="HSF-type DNA-binding" evidence="11">
    <location>
        <begin position="80"/>
        <end position="104"/>
    </location>
</feature>
<evidence type="ECO:0000256" key="2">
    <source>
        <dbReference type="ARBA" id="ARBA00011233"/>
    </source>
</evidence>
<dbReference type="FunFam" id="1.10.10.10:FF:000037">
    <property type="entry name" value="Heat stress transcription factor B-4"/>
    <property type="match status" value="1"/>
</dbReference>
<evidence type="ECO:0000256" key="3">
    <source>
        <dbReference type="ARBA" id="ARBA00022553"/>
    </source>
</evidence>
<keyword evidence="4" id="KW-0805">Transcription regulation</keyword>
<dbReference type="Pfam" id="PF00447">
    <property type="entry name" value="HSF_DNA-bind"/>
    <property type="match status" value="1"/>
</dbReference>
<evidence type="ECO:0000259" key="11">
    <source>
        <dbReference type="PROSITE" id="PS00434"/>
    </source>
</evidence>
<feature type="region of interest" description="Disordered" evidence="10">
    <location>
        <begin position="1"/>
        <end position="36"/>
    </location>
</feature>
<evidence type="ECO:0000256" key="4">
    <source>
        <dbReference type="ARBA" id="ARBA00023015"/>
    </source>
</evidence>
<keyword evidence="8" id="KW-0539">Nucleus</keyword>
<keyword evidence="3" id="KW-0597">Phosphoprotein</keyword>
<dbReference type="GO" id="GO:0005634">
    <property type="term" value="C:nucleus"/>
    <property type="evidence" value="ECO:0007669"/>
    <property type="project" value="UniProtKB-SubCell"/>
</dbReference>
<dbReference type="InterPro" id="IPR000232">
    <property type="entry name" value="HSF_DNA-bd"/>
</dbReference>
<feature type="compositionally biased region" description="Gly residues" evidence="10">
    <location>
        <begin position="18"/>
        <end position="28"/>
    </location>
</feature>
<comment type="subcellular location">
    <subcellularLocation>
        <location evidence="1">Nucleus</location>
    </subcellularLocation>
</comment>
<evidence type="ECO:0000256" key="9">
    <source>
        <dbReference type="RuleBase" id="RU004020"/>
    </source>
</evidence>
<organism evidence="12">
    <name type="scientific">Opuntia streptacantha</name>
    <name type="common">Prickly pear cactus</name>
    <name type="synonym">Opuntia cardona</name>
    <dbReference type="NCBI Taxonomy" id="393608"/>
    <lineage>
        <taxon>Eukaryota</taxon>
        <taxon>Viridiplantae</taxon>
        <taxon>Streptophyta</taxon>
        <taxon>Embryophyta</taxon>
        <taxon>Tracheophyta</taxon>
        <taxon>Spermatophyta</taxon>
        <taxon>Magnoliopsida</taxon>
        <taxon>eudicotyledons</taxon>
        <taxon>Gunneridae</taxon>
        <taxon>Pentapetalae</taxon>
        <taxon>Caryophyllales</taxon>
        <taxon>Cactineae</taxon>
        <taxon>Cactaceae</taxon>
        <taxon>Opuntioideae</taxon>
        <taxon>Opuntia</taxon>
    </lineage>
</organism>